<keyword evidence="5" id="KW-0456">Lyase</keyword>
<evidence type="ECO:0000256" key="2">
    <source>
        <dbReference type="ARBA" id="ARBA00022617"/>
    </source>
</evidence>
<evidence type="ECO:0000256" key="4">
    <source>
        <dbReference type="ARBA" id="ARBA00023004"/>
    </source>
</evidence>
<dbReference type="InterPro" id="IPR001128">
    <property type="entry name" value="Cyt_P450"/>
</dbReference>
<comment type="caution">
    <text evidence="8">The sequence shown here is derived from an EMBL/GenBank/DDBJ whole genome shotgun (WGS) entry which is preliminary data.</text>
</comment>
<dbReference type="FunFam" id="1.10.630.10:FF:000024">
    <property type="entry name" value="Allene oxide synthase, chloroplastic"/>
    <property type="match status" value="1"/>
</dbReference>
<dbReference type="OrthoDB" id="2789670at2759"/>
<proteinExistence type="inferred from homology"/>
<evidence type="ECO:0000256" key="5">
    <source>
        <dbReference type="ARBA" id="ARBA00023239"/>
    </source>
</evidence>
<dbReference type="GO" id="GO:0016829">
    <property type="term" value="F:lyase activity"/>
    <property type="evidence" value="ECO:0007669"/>
    <property type="project" value="UniProtKB-KW"/>
</dbReference>
<evidence type="ECO:0000256" key="6">
    <source>
        <dbReference type="PIRSR" id="PIRSR602403-1"/>
    </source>
</evidence>
<evidence type="ECO:0000256" key="3">
    <source>
        <dbReference type="ARBA" id="ARBA00022723"/>
    </source>
</evidence>
<dbReference type="GO" id="GO:0020037">
    <property type="term" value="F:heme binding"/>
    <property type="evidence" value="ECO:0007669"/>
    <property type="project" value="InterPro"/>
</dbReference>
<protein>
    <submittedName>
        <fullName evidence="8">Allene oxide synthase 3-like</fullName>
    </submittedName>
</protein>
<dbReference type="PANTHER" id="PTHR24286:SF302">
    <property type="entry name" value="ALLENE OXIDE SYNTHASE 2"/>
    <property type="match status" value="1"/>
</dbReference>
<comment type="cofactor">
    <cofactor evidence="6">
        <name>heme</name>
        <dbReference type="ChEBI" id="CHEBI:30413"/>
    </cofactor>
</comment>
<evidence type="ECO:0000313" key="9">
    <source>
        <dbReference type="Proteomes" id="UP000634136"/>
    </source>
</evidence>
<dbReference type="EMBL" id="JAAIUW010000002">
    <property type="protein sequence ID" value="KAF7840900.1"/>
    <property type="molecule type" value="Genomic_DNA"/>
</dbReference>
<feature type="region of interest" description="Disordered" evidence="7">
    <location>
        <begin position="1"/>
        <end position="23"/>
    </location>
</feature>
<dbReference type="AlphaFoldDB" id="A0A835CI74"/>
<dbReference type="InterPro" id="IPR002403">
    <property type="entry name" value="Cyt_P450_E_grp-IV"/>
</dbReference>
<dbReference type="GO" id="GO:0016125">
    <property type="term" value="P:sterol metabolic process"/>
    <property type="evidence" value="ECO:0007669"/>
    <property type="project" value="TreeGrafter"/>
</dbReference>
<dbReference type="InterPro" id="IPR036396">
    <property type="entry name" value="Cyt_P450_sf"/>
</dbReference>
<dbReference type="Pfam" id="PF00067">
    <property type="entry name" value="p450"/>
    <property type="match status" value="1"/>
</dbReference>
<dbReference type="GO" id="GO:0005506">
    <property type="term" value="F:iron ion binding"/>
    <property type="evidence" value="ECO:0007669"/>
    <property type="project" value="InterPro"/>
</dbReference>
<feature type="compositionally biased region" description="Low complexity" evidence="7">
    <location>
        <begin position="1"/>
        <end position="16"/>
    </location>
</feature>
<evidence type="ECO:0000256" key="1">
    <source>
        <dbReference type="ARBA" id="ARBA00010617"/>
    </source>
</evidence>
<dbReference type="CDD" id="cd11071">
    <property type="entry name" value="CYP74"/>
    <property type="match status" value="1"/>
</dbReference>
<dbReference type="PRINTS" id="PR00465">
    <property type="entry name" value="EP450IV"/>
</dbReference>
<dbReference type="GO" id="GO:0016705">
    <property type="term" value="F:oxidoreductase activity, acting on paired donors, with incorporation or reduction of molecular oxygen"/>
    <property type="evidence" value="ECO:0007669"/>
    <property type="project" value="InterPro"/>
</dbReference>
<accession>A0A835CI74</accession>
<organism evidence="8 9">
    <name type="scientific">Senna tora</name>
    <dbReference type="NCBI Taxonomy" id="362788"/>
    <lineage>
        <taxon>Eukaryota</taxon>
        <taxon>Viridiplantae</taxon>
        <taxon>Streptophyta</taxon>
        <taxon>Embryophyta</taxon>
        <taxon>Tracheophyta</taxon>
        <taxon>Spermatophyta</taxon>
        <taxon>Magnoliopsida</taxon>
        <taxon>eudicotyledons</taxon>
        <taxon>Gunneridae</taxon>
        <taxon>Pentapetalae</taxon>
        <taxon>rosids</taxon>
        <taxon>fabids</taxon>
        <taxon>Fabales</taxon>
        <taxon>Fabaceae</taxon>
        <taxon>Caesalpinioideae</taxon>
        <taxon>Cassia clade</taxon>
        <taxon>Senna</taxon>
    </lineage>
</organism>
<keyword evidence="9" id="KW-1185">Reference proteome</keyword>
<comment type="similarity">
    <text evidence="1">Belongs to the cytochrome P450 family.</text>
</comment>
<name>A0A835CI74_9FABA</name>
<dbReference type="GO" id="GO:0004497">
    <property type="term" value="F:monooxygenase activity"/>
    <property type="evidence" value="ECO:0007669"/>
    <property type="project" value="InterPro"/>
</dbReference>
<keyword evidence="4 6" id="KW-0408">Iron</keyword>
<dbReference type="Proteomes" id="UP000634136">
    <property type="component" value="Unassembled WGS sequence"/>
</dbReference>
<evidence type="ECO:0000256" key="7">
    <source>
        <dbReference type="SAM" id="MobiDB-lite"/>
    </source>
</evidence>
<sequence length="494" mass="55524">MSSSTSRRSSSDPNSDSDSKLPLRPIPGGYGLPFFGAIADRFDFFYNQGREKFFKSRIQKHKSTVFRTNMPPGPFTASDPKVVAVLDAVSFAVLFDNSKVEKRDVFTGTYMPSTDFTGGYRICAYLDPSEQKHRQIKSFLFWMLSSRHGQVIPLLRSYLSELFLKLEDQVADKGEANYNSISDNELFNFAFRFYCGKDPTETNLGSSGAKLFELWTYPQLAPLGSAGLPWYFFPINVVEDFLLRTVPFPAWLLKFAHKKLYHAIYSSALEPLDEAARFGLTREEACNNILFVLGFNSYGGFKIIAPTLLKWVGLAGAPLHQRLAQEIRAAVKSEGGVTPNALSKMPLAKSVVWETLRIEPPVPFQYGKAKSDIVVESHDAAFKVKKGEMLFGFQPVVTKDSRVFEKAEEFVGDRFVGEEGEKLLKYVYWSNGRETEDPTVENKQCPGKDLVVLVLRVLLVELFLRYDTFEIELGTPTLGPSVKVKKLTKATTTS</sequence>
<keyword evidence="2 6" id="KW-0349">Heme</keyword>
<dbReference type="Gene3D" id="1.10.630.10">
    <property type="entry name" value="Cytochrome P450"/>
    <property type="match status" value="1"/>
</dbReference>
<evidence type="ECO:0000313" key="8">
    <source>
        <dbReference type="EMBL" id="KAF7840900.1"/>
    </source>
</evidence>
<reference evidence="8" key="1">
    <citation type="submission" date="2020-09" db="EMBL/GenBank/DDBJ databases">
        <title>Genome-Enabled Discovery of Anthraquinone Biosynthesis in Senna tora.</title>
        <authorList>
            <person name="Kang S.-H."/>
            <person name="Pandey R.P."/>
            <person name="Lee C.-M."/>
            <person name="Sim J.-S."/>
            <person name="Jeong J.-T."/>
            <person name="Choi B.-S."/>
            <person name="Jung M."/>
            <person name="Ginzburg D."/>
            <person name="Zhao K."/>
            <person name="Won S.Y."/>
            <person name="Oh T.-J."/>
            <person name="Yu Y."/>
            <person name="Kim N.-H."/>
            <person name="Lee O.R."/>
            <person name="Lee T.-H."/>
            <person name="Bashyal P."/>
            <person name="Kim T.-S."/>
            <person name="Lee W.-H."/>
            <person name="Kawkins C."/>
            <person name="Kim C.-K."/>
            <person name="Kim J.S."/>
            <person name="Ahn B.O."/>
            <person name="Rhee S.Y."/>
            <person name="Sohng J.K."/>
        </authorList>
    </citation>
    <scope>NUCLEOTIDE SEQUENCE</scope>
    <source>
        <tissue evidence="8">Leaf</tissue>
    </source>
</reference>
<gene>
    <name evidence="8" type="ORF">G2W53_003198</name>
</gene>
<dbReference type="GO" id="GO:0006631">
    <property type="term" value="P:fatty acid metabolic process"/>
    <property type="evidence" value="ECO:0007669"/>
    <property type="project" value="UniProtKB-ARBA"/>
</dbReference>
<feature type="binding site" description="axial binding residue" evidence="6">
    <location>
        <position position="445"/>
    </location>
    <ligand>
        <name>heme</name>
        <dbReference type="ChEBI" id="CHEBI:30413"/>
    </ligand>
    <ligandPart>
        <name>Fe</name>
        <dbReference type="ChEBI" id="CHEBI:18248"/>
    </ligandPart>
</feature>
<dbReference type="PANTHER" id="PTHR24286">
    <property type="entry name" value="CYTOCHROME P450 26"/>
    <property type="match status" value="1"/>
</dbReference>
<keyword evidence="3 6" id="KW-0479">Metal-binding</keyword>
<dbReference type="SUPFAM" id="SSF48264">
    <property type="entry name" value="Cytochrome P450"/>
    <property type="match status" value="1"/>
</dbReference>